<evidence type="ECO:0000313" key="2">
    <source>
        <dbReference type="Proteomes" id="UP000290608"/>
    </source>
</evidence>
<dbReference type="Proteomes" id="UP000290608">
    <property type="component" value="Unassembled WGS sequence"/>
</dbReference>
<dbReference type="EMBL" id="QOVL01000031">
    <property type="protein sequence ID" value="RXG21699.1"/>
    <property type="molecule type" value="Genomic_DNA"/>
</dbReference>
<dbReference type="AlphaFoldDB" id="A0A4Q0P7I4"/>
<dbReference type="InterPro" id="IPR010982">
    <property type="entry name" value="Lambda_DNA-bd_dom_sf"/>
</dbReference>
<reference evidence="1 2" key="1">
    <citation type="submission" date="2018-07" db="EMBL/GenBank/DDBJ databases">
        <title>Leeuwenhoekiella genomics.</title>
        <authorList>
            <person name="Tahon G."/>
            <person name="Willems A."/>
        </authorList>
    </citation>
    <scope>NUCLEOTIDE SEQUENCE [LARGE SCALE GENOMIC DNA]</scope>
    <source>
        <strain evidence="1 2">LMG 1345</strain>
    </source>
</reference>
<organism evidence="1 2">
    <name type="scientific">Leeuwenhoekiella marinoflava</name>
    <dbReference type="NCBI Taxonomy" id="988"/>
    <lineage>
        <taxon>Bacteria</taxon>
        <taxon>Pseudomonadati</taxon>
        <taxon>Bacteroidota</taxon>
        <taxon>Flavobacteriia</taxon>
        <taxon>Flavobacteriales</taxon>
        <taxon>Flavobacteriaceae</taxon>
        <taxon>Leeuwenhoekiella</taxon>
    </lineage>
</organism>
<accession>A0A4Q0P7I4</accession>
<evidence type="ECO:0000313" key="1">
    <source>
        <dbReference type="EMBL" id="RXG21699.1"/>
    </source>
</evidence>
<proteinExistence type="predicted"/>
<dbReference type="Gene3D" id="1.10.260.40">
    <property type="entry name" value="lambda repressor-like DNA-binding domains"/>
    <property type="match status" value="1"/>
</dbReference>
<dbReference type="SUPFAM" id="SSF47413">
    <property type="entry name" value="lambda repressor-like DNA-binding domains"/>
    <property type="match status" value="1"/>
</dbReference>
<sequence length="90" mass="10464">MSKEQYINEKLVEAVYDLLKDIRKEDGRTQGDVAGDIFDDIKHNFHIGRLETTGGNMKISTLFELCKTYKIPVSEFFARIEKRNPDLKIK</sequence>
<evidence type="ECO:0008006" key="3">
    <source>
        <dbReference type="Google" id="ProtNLM"/>
    </source>
</evidence>
<gene>
    <name evidence="1" type="ORF">DSL99_4023</name>
</gene>
<comment type="caution">
    <text evidence="1">The sequence shown here is derived from an EMBL/GenBank/DDBJ whole genome shotgun (WGS) entry which is preliminary data.</text>
</comment>
<dbReference type="InterPro" id="IPR001387">
    <property type="entry name" value="Cro/C1-type_HTH"/>
</dbReference>
<protein>
    <recommendedName>
        <fullName evidence="3">HTH cro/C1-type domain-containing protein</fullName>
    </recommendedName>
</protein>
<dbReference type="STRING" id="1122159.SAMN02745246_03348"/>
<name>A0A4Q0P7I4_9FLAO</name>
<dbReference type="CDD" id="cd00093">
    <property type="entry name" value="HTH_XRE"/>
    <property type="match status" value="1"/>
</dbReference>
<dbReference type="GO" id="GO:0003677">
    <property type="term" value="F:DNA binding"/>
    <property type="evidence" value="ECO:0007669"/>
    <property type="project" value="InterPro"/>
</dbReference>
<dbReference type="RefSeq" id="WP_073100406.1">
    <property type="nucleotide sequence ID" value="NZ_QOVL01000031.1"/>
</dbReference>